<dbReference type="SUPFAM" id="SSF46785">
    <property type="entry name" value="Winged helix' DNA-binding domain"/>
    <property type="match status" value="1"/>
</dbReference>
<dbReference type="RefSeq" id="WP_310311270.1">
    <property type="nucleotide sequence ID" value="NZ_JAVDWU010000001.1"/>
</dbReference>
<dbReference type="Gene3D" id="1.10.10.10">
    <property type="entry name" value="Winged helix-like DNA-binding domain superfamily/Winged helix DNA-binding domain"/>
    <property type="match status" value="1"/>
</dbReference>
<dbReference type="Pfam" id="PF13545">
    <property type="entry name" value="HTH_Crp_2"/>
    <property type="match status" value="1"/>
</dbReference>
<evidence type="ECO:0000256" key="1">
    <source>
        <dbReference type="ARBA" id="ARBA00023015"/>
    </source>
</evidence>
<evidence type="ECO:0000259" key="4">
    <source>
        <dbReference type="Pfam" id="PF13545"/>
    </source>
</evidence>
<feature type="domain" description="HTH crp-type" evidence="4">
    <location>
        <begin position="147"/>
        <end position="211"/>
    </location>
</feature>
<name>A0ABU1WH29_9BURK</name>
<evidence type="ECO:0000256" key="2">
    <source>
        <dbReference type="ARBA" id="ARBA00023125"/>
    </source>
</evidence>
<comment type="caution">
    <text evidence="5">The sequence shown here is derived from an EMBL/GenBank/DDBJ whole genome shotgun (WGS) entry which is preliminary data.</text>
</comment>
<reference evidence="5 6" key="1">
    <citation type="submission" date="2023-07" db="EMBL/GenBank/DDBJ databases">
        <title>Sorghum-associated microbial communities from plants grown in Nebraska, USA.</title>
        <authorList>
            <person name="Schachtman D."/>
        </authorList>
    </citation>
    <scope>NUCLEOTIDE SEQUENCE [LARGE SCALE GENOMIC DNA]</scope>
    <source>
        <strain evidence="5 6">4249</strain>
    </source>
</reference>
<dbReference type="InterPro" id="IPR018490">
    <property type="entry name" value="cNMP-bd_dom_sf"/>
</dbReference>
<keyword evidence="1" id="KW-0805">Transcription regulation</keyword>
<keyword evidence="3" id="KW-0804">Transcription</keyword>
<keyword evidence="2" id="KW-0238">DNA-binding</keyword>
<accession>A0ABU1WH29</accession>
<evidence type="ECO:0000256" key="3">
    <source>
        <dbReference type="ARBA" id="ARBA00023163"/>
    </source>
</evidence>
<proteinExistence type="predicted"/>
<dbReference type="SUPFAM" id="SSF51206">
    <property type="entry name" value="cAMP-binding domain-like"/>
    <property type="match status" value="1"/>
</dbReference>
<protein>
    <submittedName>
        <fullName evidence="5">CRP-like cAMP-binding protein</fullName>
    </submittedName>
</protein>
<gene>
    <name evidence="5" type="ORF">J2W49_000487</name>
</gene>
<evidence type="ECO:0000313" key="5">
    <source>
        <dbReference type="EMBL" id="MDR7148559.1"/>
    </source>
</evidence>
<keyword evidence="6" id="KW-1185">Reference proteome</keyword>
<evidence type="ECO:0000313" key="6">
    <source>
        <dbReference type="Proteomes" id="UP001265700"/>
    </source>
</evidence>
<sequence>MPARENHLIHQLPKSARKHFMDRCEPFDMVVSAELSERNQALTHAYFPCEGCISLVIDVESHPQLEVGMVGHESMLGAELILGLSKTPWRAVVQGEGACWRMAAETLRECSEAIPELHDLLNRTLLVRLHQQALASACERFHMIGPRLARWMLMSLDRAEADTFDVTQEFMALMLGVRRVGVTMAAGELQHDGLIEYHRGHLTVLDRTQLECRACNCYAADKVIYRDLMGGPMPDRRPAF</sequence>
<dbReference type="InterPro" id="IPR036390">
    <property type="entry name" value="WH_DNA-bd_sf"/>
</dbReference>
<dbReference type="InterPro" id="IPR036388">
    <property type="entry name" value="WH-like_DNA-bd_sf"/>
</dbReference>
<dbReference type="EMBL" id="JAVDWU010000001">
    <property type="protein sequence ID" value="MDR7148559.1"/>
    <property type="molecule type" value="Genomic_DNA"/>
</dbReference>
<dbReference type="InterPro" id="IPR012318">
    <property type="entry name" value="HTH_CRP"/>
</dbReference>
<dbReference type="Proteomes" id="UP001265700">
    <property type="component" value="Unassembled WGS sequence"/>
</dbReference>
<organism evidence="5 6">
    <name type="scientific">Hydrogenophaga palleronii</name>
    <dbReference type="NCBI Taxonomy" id="65655"/>
    <lineage>
        <taxon>Bacteria</taxon>
        <taxon>Pseudomonadati</taxon>
        <taxon>Pseudomonadota</taxon>
        <taxon>Betaproteobacteria</taxon>
        <taxon>Burkholderiales</taxon>
        <taxon>Comamonadaceae</taxon>
        <taxon>Hydrogenophaga</taxon>
    </lineage>
</organism>
<dbReference type="Gene3D" id="2.60.120.10">
    <property type="entry name" value="Jelly Rolls"/>
    <property type="match status" value="1"/>
</dbReference>
<dbReference type="InterPro" id="IPR014710">
    <property type="entry name" value="RmlC-like_jellyroll"/>
</dbReference>